<evidence type="ECO:0000256" key="1">
    <source>
        <dbReference type="SAM" id="SignalP"/>
    </source>
</evidence>
<reference evidence="2 3" key="1">
    <citation type="submission" date="2017-08" db="EMBL/GenBank/DDBJ databases">
        <authorList>
            <person name="Chaillou S."/>
        </authorList>
    </citation>
    <scope>NUCLEOTIDE SEQUENCE [LARGE SCALE GENOMIC DNA]</scope>
    <source>
        <strain evidence="2 3">MFPA15A1205</strain>
    </source>
</reference>
<sequence length="139" mass="15684">MRTFIGLALACLLLSACASTPLPVHNPAMAWVDLETQTGKLVMAERLDNQRTADGRYFQVTPGSHELMVRFDYEVFIGGMSQFSNPQERLCYLTLNYADFQPGQRYRLQARSLGFNAYARLFNAEGKVVAEERLVNCIP</sequence>
<keyword evidence="1" id="KW-0732">Signal</keyword>
<comment type="caution">
    <text evidence="2">The sequence shown here is derived from an EMBL/GenBank/DDBJ whole genome shotgun (WGS) entry which is preliminary data.</text>
</comment>
<gene>
    <name evidence="2" type="ORF">PLUA15_20038</name>
</gene>
<feature type="signal peptide" evidence="1">
    <location>
        <begin position="1"/>
        <end position="18"/>
    </location>
</feature>
<dbReference type="AlphaFoldDB" id="A0AAX2H5G6"/>
<dbReference type="Proteomes" id="UP000219564">
    <property type="component" value="Unassembled WGS sequence"/>
</dbReference>
<accession>A0AAX2H5G6</accession>
<evidence type="ECO:0000313" key="2">
    <source>
        <dbReference type="EMBL" id="SOB51202.1"/>
    </source>
</evidence>
<protein>
    <submittedName>
        <fullName evidence="2">Lipoprotein</fullName>
    </submittedName>
</protein>
<feature type="chain" id="PRO_5043791323" evidence="1">
    <location>
        <begin position="19"/>
        <end position="139"/>
    </location>
</feature>
<keyword evidence="2" id="KW-0449">Lipoprotein</keyword>
<organism evidence="2 3">
    <name type="scientific">Pseudomonas lundensis</name>
    <dbReference type="NCBI Taxonomy" id="86185"/>
    <lineage>
        <taxon>Bacteria</taxon>
        <taxon>Pseudomonadati</taxon>
        <taxon>Pseudomonadota</taxon>
        <taxon>Gammaproteobacteria</taxon>
        <taxon>Pseudomonadales</taxon>
        <taxon>Pseudomonadaceae</taxon>
        <taxon>Pseudomonas</taxon>
    </lineage>
</organism>
<name>A0AAX2H5G6_9PSED</name>
<dbReference type="RefSeq" id="WP_047283267.1">
    <property type="nucleotide sequence ID" value="NZ_CAUQZS010000001.1"/>
</dbReference>
<proteinExistence type="predicted"/>
<evidence type="ECO:0000313" key="3">
    <source>
        <dbReference type="Proteomes" id="UP000219564"/>
    </source>
</evidence>
<dbReference type="EMBL" id="OBKZ01000012">
    <property type="protein sequence ID" value="SOB51202.1"/>
    <property type="molecule type" value="Genomic_DNA"/>
</dbReference>
<dbReference type="PROSITE" id="PS51257">
    <property type="entry name" value="PROKAR_LIPOPROTEIN"/>
    <property type="match status" value="1"/>
</dbReference>